<name>A0A975BXV6_9BACT</name>
<feature type="region of interest" description="Disordered" evidence="1">
    <location>
        <begin position="1"/>
        <end position="24"/>
    </location>
</feature>
<dbReference type="RefSeq" id="WP_207680232.1">
    <property type="nucleotide sequence ID" value="NZ_CP061800.1"/>
</dbReference>
<dbReference type="KEGG" id="dmm:dnm_092720"/>
<organism evidence="2 3">
    <name type="scientific">Desulfonema magnum</name>
    <dbReference type="NCBI Taxonomy" id="45655"/>
    <lineage>
        <taxon>Bacteria</taxon>
        <taxon>Pseudomonadati</taxon>
        <taxon>Thermodesulfobacteriota</taxon>
        <taxon>Desulfobacteria</taxon>
        <taxon>Desulfobacterales</taxon>
        <taxon>Desulfococcaceae</taxon>
        <taxon>Desulfonema</taxon>
    </lineage>
</organism>
<accession>A0A975BXV6</accession>
<dbReference type="SUPFAM" id="SSF58104">
    <property type="entry name" value="Methyl-accepting chemotaxis protein (MCP) signaling domain"/>
    <property type="match status" value="1"/>
</dbReference>
<evidence type="ECO:0000313" key="3">
    <source>
        <dbReference type="Proteomes" id="UP000663722"/>
    </source>
</evidence>
<dbReference type="Proteomes" id="UP000663722">
    <property type="component" value="Chromosome"/>
</dbReference>
<evidence type="ECO:0000256" key="1">
    <source>
        <dbReference type="SAM" id="MobiDB-lite"/>
    </source>
</evidence>
<feature type="compositionally biased region" description="Low complexity" evidence="1">
    <location>
        <begin position="12"/>
        <end position="24"/>
    </location>
</feature>
<keyword evidence="3" id="KW-1185">Reference proteome</keyword>
<proteinExistence type="predicted"/>
<evidence type="ECO:0000313" key="2">
    <source>
        <dbReference type="EMBL" id="QTA93175.1"/>
    </source>
</evidence>
<gene>
    <name evidence="2" type="ORF">dnm_092720</name>
</gene>
<dbReference type="AlphaFoldDB" id="A0A975BXV6"/>
<protein>
    <submittedName>
        <fullName evidence="2">Uncharacterized protein</fullName>
    </submittedName>
</protein>
<sequence>MNIAVNDMDKVSQQNAANAEESASVSKELKEQAEQMKSLVKKLTVIIGGKRISGRGQLLQESQGNPRIRHLFPDD</sequence>
<dbReference type="EMBL" id="CP061800">
    <property type="protein sequence ID" value="QTA93175.1"/>
    <property type="molecule type" value="Genomic_DNA"/>
</dbReference>
<reference evidence="2" key="1">
    <citation type="journal article" date="2021" name="Microb. Physiol.">
        <title>Proteogenomic Insights into the Physiology of Marine, Sulfate-Reducing, Filamentous Desulfonema limicola and Desulfonema magnum.</title>
        <authorList>
            <person name="Schnaars V."/>
            <person name="Wohlbrand L."/>
            <person name="Scheve S."/>
            <person name="Hinrichs C."/>
            <person name="Reinhardt R."/>
            <person name="Rabus R."/>
        </authorList>
    </citation>
    <scope>NUCLEOTIDE SEQUENCE</scope>
    <source>
        <strain evidence="2">4be13</strain>
    </source>
</reference>